<evidence type="ECO:0000313" key="6">
    <source>
        <dbReference type="EMBL" id="KAJ7701656.1"/>
    </source>
</evidence>
<dbReference type="InterPro" id="IPR011701">
    <property type="entry name" value="MFS"/>
</dbReference>
<accession>A0AAD7DZG2</accession>
<dbReference type="InterPro" id="IPR036259">
    <property type="entry name" value="MFS_trans_sf"/>
</dbReference>
<gene>
    <name evidence="6" type="ORF">B0H16DRAFT_1440756</name>
</gene>
<evidence type="ECO:0000256" key="5">
    <source>
        <dbReference type="SAM" id="Phobius"/>
    </source>
</evidence>
<name>A0AAD7DZG2_9AGAR</name>
<feature type="transmembrane region" description="Helical" evidence="5">
    <location>
        <begin position="249"/>
        <end position="267"/>
    </location>
</feature>
<dbReference type="Pfam" id="PF07690">
    <property type="entry name" value="MFS_1"/>
    <property type="match status" value="1"/>
</dbReference>
<feature type="transmembrane region" description="Helical" evidence="5">
    <location>
        <begin position="274"/>
        <end position="294"/>
    </location>
</feature>
<dbReference type="PANTHER" id="PTHR23507">
    <property type="entry name" value="ZGC:174356"/>
    <property type="match status" value="1"/>
</dbReference>
<keyword evidence="3 5" id="KW-1133">Transmembrane helix</keyword>
<organism evidence="6 7">
    <name type="scientific">Mycena metata</name>
    <dbReference type="NCBI Taxonomy" id="1033252"/>
    <lineage>
        <taxon>Eukaryota</taxon>
        <taxon>Fungi</taxon>
        <taxon>Dikarya</taxon>
        <taxon>Basidiomycota</taxon>
        <taxon>Agaricomycotina</taxon>
        <taxon>Agaricomycetes</taxon>
        <taxon>Agaricomycetidae</taxon>
        <taxon>Agaricales</taxon>
        <taxon>Marasmiineae</taxon>
        <taxon>Mycenaceae</taxon>
        <taxon>Mycena</taxon>
    </lineage>
</organism>
<dbReference type="GO" id="GO:0016020">
    <property type="term" value="C:membrane"/>
    <property type="evidence" value="ECO:0007669"/>
    <property type="project" value="UniProtKB-SubCell"/>
</dbReference>
<comment type="caution">
    <text evidence="6">The sequence shown here is derived from an EMBL/GenBank/DDBJ whole genome shotgun (WGS) entry which is preliminary data.</text>
</comment>
<feature type="transmembrane region" description="Helical" evidence="5">
    <location>
        <begin position="212"/>
        <end position="237"/>
    </location>
</feature>
<feature type="transmembrane region" description="Helical" evidence="5">
    <location>
        <begin position="314"/>
        <end position="336"/>
    </location>
</feature>
<dbReference type="AlphaFoldDB" id="A0AAD7DZG2"/>
<feature type="transmembrane region" description="Helical" evidence="5">
    <location>
        <begin position="29"/>
        <end position="51"/>
    </location>
</feature>
<evidence type="ECO:0000256" key="3">
    <source>
        <dbReference type="ARBA" id="ARBA00022989"/>
    </source>
</evidence>
<proteinExistence type="predicted"/>
<feature type="transmembrane region" description="Helical" evidence="5">
    <location>
        <begin position="185"/>
        <end position="205"/>
    </location>
</feature>
<feature type="transmembrane region" description="Helical" evidence="5">
    <location>
        <begin position="381"/>
        <end position="399"/>
    </location>
</feature>
<dbReference type="Proteomes" id="UP001215598">
    <property type="component" value="Unassembled WGS sequence"/>
</dbReference>
<protein>
    <submittedName>
        <fullName evidence="6">Major facilitator superfamily domain-containing protein</fullName>
    </submittedName>
</protein>
<keyword evidence="7" id="KW-1185">Reference proteome</keyword>
<dbReference type="SUPFAM" id="SSF103473">
    <property type="entry name" value="MFS general substrate transporter"/>
    <property type="match status" value="1"/>
</dbReference>
<comment type="subcellular location">
    <subcellularLocation>
        <location evidence="1">Membrane</location>
        <topology evidence="1">Multi-pass membrane protein</topology>
    </subcellularLocation>
</comment>
<dbReference type="EMBL" id="JARKIB010000528">
    <property type="protein sequence ID" value="KAJ7701656.1"/>
    <property type="molecule type" value="Genomic_DNA"/>
</dbReference>
<feature type="transmembrane region" description="Helical" evidence="5">
    <location>
        <begin position="154"/>
        <end position="173"/>
    </location>
</feature>
<evidence type="ECO:0000256" key="4">
    <source>
        <dbReference type="ARBA" id="ARBA00023136"/>
    </source>
</evidence>
<keyword evidence="2 5" id="KW-0812">Transmembrane</keyword>
<reference evidence="6" key="1">
    <citation type="submission" date="2023-03" db="EMBL/GenBank/DDBJ databases">
        <title>Massive genome expansion in bonnet fungi (Mycena s.s.) driven by repeated elements and novel gene families across ecological guilds.</title>
        <authorList>
            <consortium name="Lawrence Berkeley National Laboratory"/>
            <person name="Harder C.B."/>
            <person name="Miyauchi S."/>
            <person name="Viragh M."/>
            <person name="Kuo A."/>
            <person name="Thoen E."/>
            <person name="Andreopoulos B."/>
            <person name="Lu D."/>
            <person name="Skrede I."/>
            <person name="Drula E."/>
            <person name="Henrissat B."/>
            <person name="Morin E."/>
            <person name="Kohler A."/>
            <person name="Barry K."/>
            <person name="LaButti K."/>
            <person name="Morin E."/>
            <person name="Salamov A."/>
            <person name="Lipzen A."/>
            <person name="Mereny Z."/>
            <person name="Hegedus B."/>
            <person name="Baldrian P."/>
            <person name="Stursova M."/>
            <person name="Weitz H."/>
            <person name="Taylor A."/>
            <person name="Grigoriev I.V."/>
            <person name="Nagy L.G."/>
            <person name="Martin F."/>
            <person name="Kauserud H."/>
        </authorList>
    </citation>
    <scope>NUCLEOTIDE SEQUENCE</scope>
    <source>
        <strain evidence="6">CBHHK182m</strain>
    </source>
</reference>
<evidence type="ECO:0000313" key="7">
    <source>
        <dbReference type="Proteomes" id="UP001215598"/>
    </source>
</evidence>
<feature type="transmembrane region" description="Helical" evidence="5">
    <location>
        <begin position="442"/>
        <end position="465"/>
    </location>
</feature>
<keyword evidence="4 5" id="KW-0472">Membrane</keyword>
<dbReference type="Gene3D" id="1.20.1250.20">
    <property type="entry name" value="MFS general substrate transporter like domains"/>
    <property type="match status" value="1"/>
</dbReference>
<feature type="transmembrane region" description="Helical" evidence="5">
    <location>
        <begin position="471"/>
        <end position="491"/>
    </location>
</feature>
<dbReference type="GO" id="GO:0022857">
    <property type="term" value="F:transmembrane transporter activity"/>
    <property type="evidence" value="ECO:0007669"/>
    <property type="project" value="InterPro"/>
</dbReference>
<evidence type="ECO:0000256" key="2">
    <source>
        <dbReference type="ARBA" id="ARBA00022692"/>
    </source>
</evidence>
<evidence type="ECO:0000256" key="1">
    <source>
        <dbReference type="ARBA" id="ARBA00004141"/>
    </source>
</evidence>
<sequence length="501" mass="54576">MASTEETPLLPQNPVNPKWKRIFSPDHRVLFAAFLLAVTYSFSSTTILYLYRTFNCQVYYEDPTHPPYTGPGDACAIPAIEAVTAQDISLMGVIGTISETLNLFLTVWQIRHWGVRAALVQQSIWAAFRNACQIYAVLFTEGRVGITVVQASQLFGLLAGSSGYLLVVNFYIAEVVEPVERTGTFGVLAGIVMLGQSCGYIVGGVMYDLINLVAPFAGTFCLLVMSAVFNMLLLPYIPPAGPALDHTEATSRWAFLAGLSIFVPAKYENRSGRFWGLTLLALGGFFAVLGTQYVPTMLQMTATNRYGYTPGDNGRMMSLNAIFRALFLTFAFPWMIKNGRIRFDARQQRRANSAGVTEPTVDSEDVTAVNKPRGNEFDLEYVRLSIVVDVVVTALIALNSRSWHMLAAVTILPLTSGTPPAAKGVLIAIVPDARRADAFAGLAIIETLALVSSVFLFGTLFAFLSRIGHPNLVFAANASVALIAAMVLFTVRFPRGSLKMS</sequence>
<dbReference type="PANTHER" id="PTHR23507:SF13">
    <property type="entry name" value="MFS GENERAL SUBSTRATE TRANSPORTER"/>
    <property type="match status" value="1"/>
</dbReference>